<accession>A0A1F5GGM4</accession>
<comment type="caution">
    <text evidence="18">The sequence shown here is derived from an EMBL/GenBank/DDBJ whole genome shotgun (WGS) entry which is preliminary data.</text>
</comment>
<dbReference type="Gene3D" id="3.40.50.20">
    <property type="match status" value="2"/>
</dbReference>
<dbReference type="PROSITE" id="PS51855">
    <property type="entry name" value="MGS"/>
    <property type="match status" value="1"/>
</dbReference>
<reference evidence="18 19" key="1">
    <citation type="journal article" date="2016" name="Nat. Commun.">
        <title>Thousands of microbial genomes shed light on interconnected biogeochemical processes in an aquifer system.</title>
        <authorList>
            <person name="Anantharaman K."/>
            <person name="Brown C.T."/>
            <person name="Hug L.A."/>
            <person name="Sharon I."/>
            <person name="Castelle C.J."/>
            <person name="Probst A.J."/>
            <person name="Thomas B.C."/>
            <person name="Singh A."/>
            <person name="Wilkins M.J."/>
            <person name="Karaoz U."/>
            <person name="Brodie E.L."/>
            <person name="Williams K.H."/>
            <person name="Hubbard S.S."/>
            <person name="Banfield J.F."/>
        </authorList>
    </citation>
    <scope>NUCLEOTIDE SEQUENCE [LARGE SCALE GENOMIC DNA]</scope>
</reference>
<keyword evidence="13" id="KW-0464">Manganese</keyword>
<evidence type="ECO:0000256" key="7">
    <source>
        <dbReference type="ARBA" id="ARBA00022723"/>
    </source>
</evidence>
<evidence type="ECO:0000256" key="4">
    <source>
        <dbReference type="ARBA" id="ARBA00022571"/>
    </source>
</evidence>
<sequence>MSKNNMKVLLLGSGALKIGQAGEFDYSGSQAIKALKEEGHQVILINPNIATVQTSENFADKVYFLPVEPYFVEEVIKREKPQGILLSFGGQTALNCGLELSKKGTLGKYQVRVLGTPILAIEKTEDRHLFAQALKDIGLSIPRSQAVKTIADAQKAGQKIGYPVMLRAGFSLGGQDSGVAKNAKELTEIAQRALSKVPQILIEEYLSGWKEIEYEVVRDKFDNCITVCNMENFDPMGIHTGESIVVAPSQTLNNFEYHGLRQIAIQVIRHLKIVGECNIQFALNPKSSKSITGTKSTMGTTGLKEKAFDTFGTFDTPDTFLDYRIIEVNARLSRSSALASKATGYPLAYIAAKLALGHSLVDLKNTVTKKTIACFEPALDYVVVKIPRWDLGKFLKSEIKIGTYMQSVGEVMAIGRKFEETLQKAVRMLDLNLEGVLDEKAPSSDWHKPTPWRLFAVASALKNGTSIESIYKATGIDPFFLYKIKTIADFEKNLSDKPKLEVEPLKEAKCLGFSDKRIAKLVTSSEEKIRNKRHQEAIVPVIKQIDTLAAEYPAQTNYLYLTYNGESDDVEKTRNQKLETRNQKVIVLGSGPYRIGSSVEFDWCSVTCAQTARETGHDVIIVNCNPETVSTDYDMADRLYFDELSLETIHEIYLKEKPRGVIVSMGGQTPNNLALKLAALGLKILGTSPASIDRAEDRSKFSKLCDTLGINQPIWAKLKNVAEAVAFAAKVGFPVLVRPSYVLSGAAMNVAFNKDDLSDYLAAASKISQEYPVVISKFHENAKEIEIDAVAKNGRILLSTITEHVENAGVHSGDSTIVLPAQKLYLETTKQVKTIAAKIAKALNITGPFNIQFLAENNKVMVIECNLRASRSLPFVSKISGVNFAKVATQAILGANYKLPTTNYALSYVGVKSPQFSFSRIKGADPILRVEMASTGEVACFGDDVYEAFLKSQIATGIHLPQKSVFISLAGEENKVQFLESAKILTSLGLEIYATEGTSRYLTKHQVACKKLHKIYEHKKPNVLDFLNSKKIDLVINIFDPYFKKEFDDDYLIRRATIDFGIPLLTNLQTAELFVKALATKKIEDLKILPWDYYLHLH</sequence>
<comment type="catalytic activity">
    <reaction evidence="14">
        <text>hydrogencarbonate + NH4(+) + 2 ATP = carbamoyl phosphate + 2 ADP + phosphate + 2 H(+)</text>
        <dbReference type="Rhea" id="RHEA:18029"/>
        <dbReference type="ChEBI" id="CHEBI:15378"/>
        <dbReference type="ChEBI" id="CHEBI:17544"/>
        <dbReference type="ChEBI" id="CHEBI:28938"/>
        <dbReference type="ChEBI" id="CHEBI:30616"/>
        <dbReference type="ChEBI" id="CHEBI:43474"/>
        <dbReference type="ChEBI" id="CHEBI:58228"/>
        <dbReference type="ChEBI" id="CHEBI:456216"/>
        <dbReference type="EC" id="6.3.4.16"/>
    </reaction>
</comment>
<dbReference type="Proteomes" id="UP000178492">
    <property type="component" value="Unassembled WGS sequence"/>
</dbReference>
<dbReference type="GO" id="GO:0046872">
    <property type="term" value="F:metal ion binding"/>
    <property type="evidence" value="ECO:0007669"/>
    <property type="project" value="UniProtKB-KW"/>
</dbReference>
<dbReference type="FunFam" id="3.40.50.20:FF:000002">
    <property type="entry name" value="Carbamoyl-phosphate synthase large chain"/>
    <property type="match status" value="1"/>
</dbReference>
<feature type="domain" description="ATP-grasp" evidence="16">
    <location>
        <begin position="702"/>
        <end position="893"/>
    </location>
</feature>
<evidence type="ECO:0000256" key="11">
    <source>
        <dbReference type="ARBA" id="ARBA00022842"/>
    </source>
</evidence>
<dbReference type="FunFam" id="3.30.1490.20:FF:000001">
    <property type="entry name" value="Carbamoyl-phosphate synthase large chain"/>
    <property type="match status" value="1"/>
</dbReference>
<dbReference type="InterPro" id="IPR005479">
    <property type="entry name" value="CPAse_ATP-bd"/>
</dbReference>
<dbReference type="InterPro" id="IPR013815">
    <property type="entry name" value="ATP_grasp_subdomain_1"/>
</dbReference>
<dbReference type="PANTHER" id="PTHR11405">
    <property type="entry name" value="CARBAMOYLTRANSFERASE FAMILY MEMBER"/>
    <property type="match status" value="1"/>
</dbReference>
<dbReference type="InterPro" id="IPR011761">
    <property type="entry name" value="ATP-grasp"/>
</dbReference>
<dbReference type="InterPro" id="IPR016185">
    <property type="entry name" value="PreATP-grasp_dom_sf"/>
</dbReference>
<dbReference type="GO" id="GO:0004088">
    <property type="term" value="F:carbamoyl-phosphate synthase (glutamine-hydrolyzing) activity"/>
    <property type="evidence" value="ECO:0007669"/>
    <property type="project" value="TreeGrafter"/>
</dbReference>
<dbReference type="PROSITE" id="PS00867">
    <property type="entry name" value="CPSASE_2"/>
    <property type="match status" value="2"/>
</dbReference>
<dbReference type="InterPro" id="IPR005483">
    <property type="entry name" value="CPSase_dom"/>
</dbReference>
<evidence type="ECO:0000256" key="10">
    <source>
        <dbReference type="ARBA" id="ARBA00022840"/>
    </source>
</evidence>
<dbReference type="Gene3D" id="3.40.50.1380">
    <property type="entry name" value="Methylglyoxal synthase-like domain"/>
    <property type="match status" value="1"/>
</dbReference>
<comment type="cofactor">
    <cofactor evidence="1">
        <name>Mn(2+)</name>
        <dbReference type="ChEBI" id="CHEBI:29035"/>
    </cofactor>
</comment>
<evidence type="ECO:0000256" key="8">
    <source>
        <dbReference type="ARBA" id="ARBA00022737"/>
    </source>
</evidence>
<dbReference type="AlphaFoldDB" id="A0A1F5GGM4"/>
<dbReference type="Gene3D" id="3.30.470.20">
    <property type="entry name" value="ATP-grasp fold, B domain"/>
    <property type="match status" value="3"/>
</dbReference>
<dbReference type="SUPFAM" id="SSF56059">
    <property type="entry name" value="Glutathione synthetase ATP-binding domain-like"/>
    <property type="match status" value="2"/>
</dbReference>
<keyword evidence="10 15" id="KW-0067">ATP-binding</keyword>
<dbReference type="FunFam" id="3.40.50.20:FF:000001">
    <property type="entry name" value="Carbamoyl-phosphate synthase large chain"/>
    <property type="match status" value="1"/>
</dbReference>
<evidence type="ECO:0000256" key="13">
    <source>
        <dbReference type="ARBA" id="ARBA00023211"/>
    </source>
</evidence>
<organism evidence="18 19">
    <name type="scientific">Candidatus Curtissbacteria bacterium RIFCSPHIGHO2_02_FULL_40_17</name>
    <dbReference type="NCBI Taxonomy" id="1797715"/>
    <lineage>
        <taxon>Bacteria</taxon>
        <taxon>Candidatus Curtissiibacteriota</taxon>
    </lineage>
</organism>
<dbReference type="PROSITE" id="PS50975">
    <property type="entry name" value="ATP_GRASP"/>
    <property type="match status" value="2"/>
</dbReference>
<keyword evidence="8" id="KW-0677">Repeat</keyword>
<dbReference type="FunFam" id="1.10.1030.10:FF:000002">
    <property type="entry name" value="Carbamoyl-phosphate synthase large chain"/>
    <property type="match status" value="1"/>
</dbReference>
<protein>
    <submittedName>
        <fullName evidence="18">Carbamoyl phosphate synthase large subunit</fullName>
    </submittedName>
</protein>
<dbReference type="SMART" id="SM01096">
    <property type="entry name" value="CPSase_L_D3"/>
    <property type="match status" value="1"/>
</dbReference>
<dbReference type="SUPFAM" id="SSF52440">
    <property type="entry name" value="PreATP-grasp domain"/>
    <property type="match status" value="2"/>
</dbReference>
<proteinExistence type="inferred from homology"/>
<evidence type="ECO:0000256" key="9">
    <source>
        <dbReference type="ARBA" id="ARBA00022741"/>
    </source>
</evidence>
<dbReference type="InterPro" id="IPR036897">
    <property type="entry name" value="CarbamoylP_synth_lsu_oligo_sf"/>
</dbReference>
<dbReference type="PRINTS" id="PR00098">
    <property type="entry name" value="CPSASE"/>
</dbReference>
<dbReference type="Pfam" id="PF25596">
    <property type="entry name" value="CPSase_L_D1"/>
    <property type="match status" value="2"/>
</dbReference>
<keyword evidence="11" id="KW-0460">Magnesium</keyword>
<evidence type="ECO:0000256" key="6">
    <source>
        <dbReference type="ARBA" id="ARBA00022605"/>
    </source>
</evidence>
<keyword evidence="7" id="KW-0479">Metal-binding</keyword>
<feature type="domain" description="ATP-grasp" evidence="16">
    <location>
        <begin position="131"/>
        <end position="356"/>
    </location>
</feature>
<evidence type="ECO:0000259" key="17">
    <source>
        <dbReference type="PROSITE" id="PS51855"/>
    </source>
</evidence>
<evidence type="ECO:0000256" key="15">
    <source>
        <dbReference type="PROSITE-ProRule" id="PRU00409"/>
    </source>
</evidence>
<dbReference type="Gene3D" id="3.30.1490.20">
    <property type="entry name" value="ATP-grasp fold, A domain"/>
    <property type="match status" value="1"/>
</dbReference>
<name>A0A1F5GGM4_9BACT</name>
<dbReference type="InterPro" id="IPR036914">
    <property type="entry name" value="MGS-like_dom_sf"/>
</dbReference>
<evidence type="ECO:0000256" key="2">
    <source>
        <dbReference type="ARBA" id="ARBA00004730"/>
    </source>
</evidence>
<dbReference type="SMART" id="SM00851">
    <property type="entry name" value="MGS"/>
    <property type="match status" value="1"/>
</dbReference>
<evidence type="ECO:0000256" key="12">
    <source>
        <dbReference type="ARBA" id="ARBA00022975"/>
    </source>
</evidence>
<dbReference type="GO" id="GO:0004087">
    <property type="term" value="F:carbamoyl-phosphate synthase (ammonia) activity"/>
    <property type="evidence" value="ECO:0007669"/>
    <property type="project" value="UniProtKB-EC"/>
</dbReference>
<dbReference type="InterPro" id="IPR005480">
    <property type="entry name" value="CPSase_lsu_oligo"/>
</dbReference>
<dbReference type="PROSITE" id="PS00866">
    <property type="entry name" value="CPSASE_1"/>
    <property type="match status" value="1"/>
</dbReference>
<dbReference type="GO" id="GO:0006526">
    <property type="term" value="P:L-arginine biosynthetic process"/>
    <property type="evidence" value="ECO:0007669"/>
    <property type="project" value="UniProtKB-KW"/>
</dbReference>
<dbReference type="GO" id="GO:0006221">
    <property type="term" value="P:pyrimidine nucleotide biosynthetic process"/>
    <property type="evidence" value="ECO:0007669"/>
    <property type="project" value="UniProtKB-KW"/>
</dbReference>
<keyword evidence="5" id="KW-0436">Ligase</keyword>
<dbReference type="GO" id="GO:0005524">
    <property type="term" value="F:ATP binding"/>
    <property type="evidence" value="ECO:0007669"/>
    <property type="project" value="UniProtKB-UniRule"/>
</dbReference>
<evidence type="ECO:0000256" key="14">
    <source>
        <dbReference type="ARBA" id="ARBA00047359"/>
    </source>
</evidence>
<dbReference type="STRING" id="1797715.A3D81_00240"/>
<dbReference type="SUPFAM" id="SSF52335">
    <property type="entry name" value="Methylglyoxal synthase-like"/>
    <property type="match status" value="1"/>
</dbReference>
<evidence type="ECO:0000256" key="3">
    <source>
        <dbReference type="ARBA" id="ARBA00009799"/>
    </source>
</evidence>
<dbReference type="Pfam" id="PF02786">
    <property type="entry name" value="CPSase_L_D2"/>
    <property type="match status" value="3"/>
</dbReference>
<dbReference type="Gene3D" id="1.10.1030.10">
    <property type="entry name" value="Carbamoyl-phosphate synthetase, large subunit oligomerisation domain"/>
    <property type="match status" value="1"/>
</dbReference>
<dbReference type="FunFam" id="3.30.470.20:FF:000051">
    <property type="entry name" value="Carbamoyl phosphate synthetase II"/>
    <property type="match status" value="1"/>
</dbReference>
<dbReference type="NCBIfam" id="NF003671">
    <property type="entry name" value="PRK05294.1"/>
    <property type="match status" value="1"/>
</dbReference>
<keyword evidence="9 15" id="KW-0547">Nucleotide-binding</keyword>
<dbReference type="Pfam" id="PF02787">
    <property type="entry name" value="CPSase_L_D3"/>
    <property type="match status" value="1"/>
</dbReference>
<comment type="pathway">
    <text evidence="2">Amino-acid biosynthesis; L-arginine biosynthesis.</text>
</comment>
<dbReference type="InterPro" id="IPR058047">
    <property type="entry name" value="CPSase_preATP-grasp"/>
</dbReference>
<dbReference type="Pfam" id="PF02142">
    <property type="entry name" value="MGS"/>
    <property type="match status" value="1"/>
</dbReference>
<keyword evidence="4" id="KW-0055">Arginine biosynthesis</keyword>
<evidence type="ECO:0000256" key="1">
    <source>
        <dbReference type="ARBA" id="ARBA00001936"/>
    </source>
</evidence>
<gene>
    <name evidence="18" type="ORF">A3D81_00240</name>
</gene>
<dbReference type="PANTHER" id="PTHR11405:SF53">
    <property type="entry name" value="CARBAMOYL-PHOSPHATE SYNTHASE [AMMONIA], MITOCHONDRIAL"/>
    <property type="match status" value="1"/>
</dbReference>
<dbReference type="SUPFAM" id="SSF48108">
    <property type="entry name" value="Carbamoyl phosphate synthetase, large subunit connection domain"/>
    <property type="match status" value="1"/>
</dbReference>
<dbReference type="InterPro" id="IPR011607">
    <property type="entry name" value="MGS-like_dom"/>
</dbReference>
<evidence type="ECO:0000313" key="18">
    <source>
        <dbReference type="EMBL" id="OGD91005.1"/>
    </source>
</evidence>
<keyword evidence="6" id="KW-0028">Amino-acid biosynthesis</keyword>
<feature type="domain" description="MGS-like" evidence="17">
    <location>
        <begin position="958"/>
        <end position="1098"/>
    </location>
</feature>
<dbReference type="GO" id="GO:0005737">
    <property type="term" value="C:cytoplasm"/>
    <property type="evidence" value="ECO:0007669"/>
    <property type="project" value="TreeGrafter"/>
</dbReference>
<evidence type="ECO:0000313" key="19">
    <source>
        <dbReference type="Proteomes" id="UP000178492"/>
    </source>
</evidence>
<evidence type="ECO:0000259" key="16">
    <source>
        <dbReference type="PROSITE" id="PS50975"/>
    </source>
</evidence>
<comment type="similarity">
    <text evidence="3">Belongs to the CarB family.</text>
</comment>
<dbReference type="EMBL" id="MFBE01000025">
    <property type="protein sequence ID" value="OGD91005.1"/>
    <property type="molecule type" value="Genomic_DNA"/>
</dbReference>
<evidence type="ECO:0000256" key="5">
    <source>
        <dbReference type="ARBA" id="ARBA00022598"/>
    </source>
</evidence>
<dbReference type="GO" id="GO:0006541">
    <property type="term" value="P:glutamine metabolic process"/>
    <property type="evidence" value="ECO:0007669"/>
    <property type="project" value="TreeGrafter"/>
</dbReference>
<keyword evidence="12" id="KW-0665">Pyrimidine biosynthesis</keyword>